<evidence type="ECO:0000256" key="3">
    <source>
        <dbReference type="ARBA" id="ARBA00022679"/>
    </source>
</evidence>
<dbReference type="AlphaFoldDB" id="A0A976MCA3"/>
<keyword evidence="1 9" id="KW-0820">tRNA-binding</keyword>
<dbReference type="InterPro" id="IPR002905">
    <property type="entry name" value="Trm1"/>
</dbReference>
<evidence type="ECO:0000313" key="11">
    <source>
        <dbReference type="EMBL" id="UKK01991.2"/>
    </source>
</evidence>
<feature type="compositionally biased region" description="Basic residues" evidence="10">
    <location>
        <begin position="376"/>
        <end position="385"/>
    </location>
</feature>
<evidence type="ECO:0000256" key="1">
    <source>
        <dbReference type="ARBA" id="ARBA00022555"/>
    </source>
</evidence>
<protein>
    <recommendedName>
        <fullName evidence="7 9">tRNA (guanine(26)-N(2))-dimethyltransferase</fullName>
        <ecNumber evidence="7 9">2.1.1.216</ecNumber>
    </recommendedName>
</protein>
<dbReference type="FunFam" id="3.30.56.70:FF:000001">
    <property type="entry name" value="tRNA (guanine(26)-N(2))-dimethyltransferase"/>
    <property type="match status" value="1"/>
</dbReference>
<keyword evidence="5 9" id="KW-0819">tRNA processing</keyword>
<feature type="compositionally biased region" description="Basic and acidic residues" evidence="10">
    <location>
        <begin position="354"/>
        <end position="363"/>
    </location>
</feature>
<comment type="similarity">
    <text evidence="9">Belongs to the class I-like SAM-binding methyltransferase superfamily. Trm1 family.</text>
</comment>
<dbReference type="InterPro" id="IPR042296">
    <property type="entry name" value="tRNA_met_Trm1_C"/>
</dbReference>
<feature type="compositionally biased region" description="Acidic residues" evidence="10">
    <location>
        <begin position="480"/>
        <end position="493"/>
    </location>
</feature>
<proteinExistence type="inferred from homology"/>
<feature type="compositionally biased region" description="Acidic residues" evidence="10">
    <location>
        <begin position="446"/>
        <end position="457"/>
    </location>
</feature>
<dbReference type="SUPFAM" id="SSF53335">
    <property type="entry name" value="S-adenosyl-L-methionine-dependent methyltransferases"/>
    <property type="match status" value="2"/>
</dbReference>
<gene>
    <name evidence="11" type="ORF">MACK_001345</name>
</gene>
<keyword evidence="2 9" id="KW-0489">Methyltransferase</keyword>
<feature type="region of interest" description="Disordered" evidence="10">
    <location>
        <begin position="351"/>
        <end position="385"/>
    </location>
</feature>
<accession>A0A976MCA3</accession>
<dbReference type="EMBL" id="CP056071">
    <property type="protein sequence ID" value="UKK01991.2"/>
    <property type="molecule type" value="Genomic_DNA"/>
</dbReference>
<dbReference type="Gene3D" id="3.30.56.70">
    <property type="entry name" value="N2,N2-dimethylguanosine tRNA methyltransferase, C-terminal domain"/>
    <property type="match status" value="1"/>
</dbReference>
<dbReference type="InterPro" id="IPR029063">
    <property type="entry name" value="SAM-dependent_MTases_sf"/>
</dbReference>
<name>A0A976MCA3_THEOR</name>
<evidence type="ECO:0000256" key="7">
    <source>
        <dbReference type="ARBA" id="ARBA00039099"/>
    </source>
</evidence>
<sequence>MDDSMIKEGLVLVHGKGADNRPLFYNHSQVFNRDLSLVVLKSFIIQEKRKTESNPKLGKFVGVNILETLAATGIRGIRYLKELGDLVNLVTFNDLDRNSAEMIVKNANLNDVEKSKFRVMCCDANLLSSIFTPPPDVAKYFQMAGNIFRIPAGTLNVFTDILKEFNKTVDAFLKIVSVSDLEHKEAESDTDDATINGEGVSRESYRNIVDVIDLDPYSSATGFIDSAVRSVRSGGILLITSTDMPTLCGNNPLVSFYKYGGTSFKSPFCHELSLRTLLYSVMLTASRYKRIIKPLLSCSVDFYVRVVVQVKYFPEECKKVASNAGLVLMCVQCHSYRIVNLCEDFVFDSNSRNGSEEKNKNDESYENAAESEQNKVHKQRKRKHKRPMITSNFAKVCEECGGRMKVGGPIYIGPLHDKPFVENCIKLNGQIFKTNDKKRRKKECKEDEVGESEEVNDENAVKDESLMNEENSINGNVVNDDGDNEEGMGEVEEHDNPHLTGVTMAKRIRGLLISIKEELDVPMFYSVSDLCQIWNLSTISPIVFKKVLENMGYNASNFHRDPNSIKTDAPNHVVMDIIRTHAKNSQKVPKHEFFNREIDTLGIDLDLKINRVKQVPRWIPNPTSHWGPKKKHRTCSSSIKS</sequence>
<evidence type="ECO:0000256" key="8">
    <source>
        <dbReference type="ARBA" id="ARBA00051897"/>
    </source>
</evidence>
<dbReference type="GO" id="GO:0005634">
    <property type="term" value="C:nucleus"/>
    <property type="evidence" value="ECO:0007669"/>
    <property type="project" value="TreeGrafter"/>
</dbReference>
<dbReference type="Proteomes" id="UP000244811">
    <property type="component" value="Chromosome 2"/>
</dbReference>
<reference evidence="11" key="1">
    <citation type="submission" date="2022-07" db="EMBL/GenBank/DDBJ databases">
        <title>Evaluation of T. orientalis genome assembly methods using nanopore sequencing and analysis of variation between genomes.</title>
        <authorList>
            <person name="Yam J."/>
            <person name="Micallef M.L."/>
            <person name="Liu M."/>
            <person name="Djordjevic S.P."/>
            <person name="Bogema D.R."/>
            <person name="Jenkins C."/>
        </authorList>
    </citation>
    <scope>NUCLEOTIDE SEQUENCE</scope>
    <source>
        <strain evidence="11">Goon Nure</strain>
    </source>
</reference>
<evidence type="ECO:0000256" key="5">
    <source>
        <dbReference type="ARBA" id="ARBA00022694"/>
    </source>
</evidence>
<comment type="catalytic activity">
    <reaction evidence="8 9">
        <text>guanosine(26) in tRNA + 2 S-adenosyl-L-methionine = N(2)-dimethylguanosine(26) in tRNA + 2 S-adenosyl-L-homocysteine + 2 H(+)</text>
        <dbReference type="Rhea" id="RHEA:43140"/>
        <dbReference type="Rhea" id="RHEA-COMP:10359"/>
        <dbReference type="Rhea" id="RHEA-COMP:10360"/>
        <dbReference type="ChEBI" id="CHEBI:15378"/>
        <dbReference type="ChEBI" id="CHEBI:57856"/>
        <dbReference type="ChEBI" id="CHEBI:59789"/>
        <dbReference type="ChEBI" id="CHEBI:74269"/>
        <dbReference type="ChEBI" id="CHEBI:74513"/>
        <dbReference type="EC" id="2.1.1.216"/>
    </reaction>
</comment>
<evidence type="ECO:0000256" key="10">
    <source>
        <dbReference type="SAM" id="MobiDB-lite"/>
    </source>
</evidence>
<dbReference type="GO" id="GO:0000049">
    <property type="term" value="F:tRNA binding"/>
    <property type="evidence" value="ECO:0007669"/>
    <property type="project" value="UniProtKB-UniRule"/>
</dbReference>
<organism evidence="11 12">
    <name type="scientific">Theileria orientalis</name>
    <dbReference type="NCBI Taxonomy" id="68886"/>
    <lineage>
        <taxon>Eukaryota</taxon>
        <taxon>Sar</taxon>
        <taxon>Alveolata</taxon>
        <taxon>Apicomplexa</taxon>
        <taxon>Aconoidasida</taxon>
        <taxon>Piroplasmida</taxon>
        <taxon>Theileriidae</taxon>
        <taxon>Theileria</taxon>
    </lineage>
</organism>
<dbReference type="PROSITE" id="PS51626">
    <property type="entry name" value="SAM_MT_TRM1"/>
    <property type="match status" value="1"/>
</dbReference>
<keyword evidence="6 9" id="KW-0694">RNA-binding</keyword>
<dbReference type="GO" id="GO:0160104">
    <property type="term" value="F:tRNA (guanine(26)-N2)-dimethyltransferase activity"/>
    <property type="evidence" value="ECO:0007669"/>
    <property type="project" value="UniProtKB-UniRule"/>
</dbReference>
<evidence type="ECO:0000256" key="2">
    <source>
        <dbReference type="ARBA" id="ARBA00022603"/>
    </source>
</evidence>
<dbReference type="GO" id="GO:0002940">
    <property type="term" value="P:tRNA N2-guanine methylation"/>
    <property type="evidence" value="ECO:0007669"/>
    <property type="project" value="TreeGrafter"/>
</dbReference>
<evidence type="ECO:0000256" key="4">
    <source>
        <dbReference type="ARBA" id="ARBA00022691"/>
    </source>
</evidence>
<keyword evidence="4 9" id="KW-0949">S-adenosyl-L-methionine</keyword>
<dbReference type="Gene3D" id="3.40.50.150">
    <property type="entry name" value="Vaccinia Virus protein VP39"/>
    <property type="match status" value="2"/>
</dbReference>
<feature type="region of interest" description="Disordered" evidence="10">
    <location>
        <begin position="437"/>
        <end position="457"/>
    </location>
</feature>
<evidence type="ECO:0000256" key="6">
    <source>
        <dbReference type="ARBA" id="ARBA00022884"/>
    </source>
</evidence>
<feature type="region of interest" description="Disordered" evidence="10">
    <location>
        <begin position="620"/>
        <end position="641"/>
    </location>
</feature>
<feature type="region of interest" description="Disordered" evidence="10">
    <location>
        <begin position="472"/>
        <end position="496"/>
    </location>
</feature>
<evidence type="ECO:0000256" key="9">
    <source>
        <dbReference type="PROSITE-ProRule" id="PRU00958"/>
    </source>
</evidence>
<dbReference type="Pfam" id="PF02005">
    <property type="entry name" value="TRM"/>
    <property type="match status" value="3"/>
</dbReference>
<dbReference type="PANTHER" id="PTHR10631">
    <property type="entry name" value="N 2 ,N 2 -DIMETHYLGUANOSINE TRNA METHYLTRANSFERASE"/>
    <property type="match status" value="1"/>
</dbReference>
<dbReference type="PANTHER" id="PTHR10631:SF3">
    <property type="entry name" value="TRNA (GUANINE(26)-N(2))-DIMETHYLTRANSFERASE"/>
    <property type="match status" value="1"/>
</dbReference>
<dbReference type="EC" id="2.1.1.216" evidence="7 9"/>
<evidence type="ECO:0000313" key="12">
    <source>
        <dbReference type="Proteomes" id="UP000244811"/>
    </source>
</evidence>
<keyword evidence="3 9" id="KW-0808">Transferase</keyword>